<sequence length="134" mass="14309">MAKSDNVLSIKSLKTTGYGAASSNPLVCNFAPGIIPNPRLAFYWDDPPRALALHNDLKAREMVTGGSRLEAHLITQPVTFFKPVTNSQLLPADPEDNSASTRVSSSEALISHAPPSMSGGLGTNVGCRRKAKEY</sequence>
<dbReference type="AlphaFoldDB" id="A0A314ZM16"/>
<accession>A0A314ZM16</accession>
<protein>
    <submittedName>
        <fullName evidence="2">Uncharacterized protein</fullName>
    </submittedName>
</protein>
<evidence type="ECO:0000313" key="3">
    <source>
        <dbReference type="Proteomes" id="UP000250321"/>
    </source>
</evidence>
<dbReference type="STRING" id="2094558.A0A314ZM16"/>
<evidence type="ECO:0000313" key="2">
    <source>
        <dbReference type="EMBL" id="PQQ20359.1"/>
    </source>
</evidence>
<organism evidence="2 3">
    <name type="scientific">Prunus yedoensis var. nudiflora</name>
    <dbReference type="NCBI Taxonomy" id="2094558"/>
    <lineage>
        <taxon>Eukaryota</taxon>
        <taxon>Viridiplantae</taxon>
        <taxon>Streptophyta</taxon>
        <taxon>Embryophyta</taxon>
        <taxon>Tracheophyta</taxon>
        <taxon>Spermatophyta</taxon>
        <taxon>Magnoliopsida</taxon>
        <taxon>eudicotyledons</taxon>
        <taxon>Gunneridae</taxon>
        <taxon>Pentapetalae</taxon>
        <taxon>rosids</taxon>
        <taxon>fabids</taxon>
        <taxon>Rosales</taxon>
        <taxon>Rosaceae</taxon>
        <taxon>Amygdaloideae</taxon>
        <taxon>Amygdaleae</taxon>
        <taxon>Prunus</taxon>
    </lineage>
</organism>
<feature type="region of interest" description="Disordered" evidence="1">
    <location>
        <begin position="89"/>
        <end position="115"/>
    </location>
</feature>
<reference evidence="2 3" key="1">
    <citation type="submission" date="2018-02" db="EMBL/GenBank/DDBJ databases">
        <title>Draft genome of wild Prunus yedoensis var. nudiflora.</title>
        <authorList>
            <person name="Baek S."/>
            <person name="Kim J.-H."/>
            <person name="Choi K."/>
            <person name="Kim G.-B."/>
            <person name="Cho A."/>
            <person name="Jang H."/>
            <person name="Shin C.-H."/>
            <person name="Yu H.-J."/>
            <person name="Mun J.-H."/>
        </authorList>
    </citation>
    <scope>NUCLEOTIDE SEQUENCE [LARGE SCALE GENOMIC DNA]</scope>
    <source>
        <strain evidence="3">cv. Jeju island</strain>
        <tissue evidence="2">Leaf</tissue>
    </source>
</reference>
<proteinExistence type="predicted"/>
<comment type="caution">
    <text evidence="2">The sequence shown here is derived from an EMBL/GenBank/DDBJ whole genome shotgun (WGS) entry which is preliminary data.</text>
</comment>
<evidence type="ECO:0000256" key="1">
    <source>
        <dbReference type="SAM" id="MobiDB-lite"/>
    </source>
</evidence>
<name>A0A314ZM16_PRUYE</name>
<gene>
    <name evidence="2" type="ORF">Pyn_32640</name>
</gene>
<keyword evidence="3" id="KW-1185">Reference proteome</keyword>
<feature type="compositionally biased region" description="Polar residues" evidence="1">
    <location>
        <begin position="97"/>
        <end position="108"/>
    </location>
</feature>
<dbReference type="Proteomes" id="UP000250321">
    <property type="component" value="Unassembled WGS sequence"/>
</dbReference>
<dbReference type="EMBL" id="PJQY01000036">
    <property type="protein sequence ID" value="PQQ20359.1"/>
    <property type="molecule type" value="Genomic_DNA"/>
</dbReference>